<keyword evidence="2" id="KW-1185">Reference proteome</keyword>
<dbReference type="GeneID" id="55820341"/>
<gene>
    <name evidence="1" type="ORF">HWN40_01660</name>
</gene>
<dbReference type="InterPro" id="IPR003477">
    <property type="entry name" value="PemK-like"/>
</dbReference>
<dbReference type="Pfam" id="PF02452">
    <property type="entry name" value="PemK_toxin"/>
    <property type="match status" value="1"/>
</dbReference>
<organism evidence="1 2">
    <name type="scientific">Methanolobus zinderi</name>
    <dbReference type="NCBI Taxonomy" id="536044"/>
    <lineage>
        <taxon>Archaea</taxon>
        <taxon>Methanobacteriati</taxon>
        <taxon>Methanobacteriota</taxon>
        <taxon>Stenosarchaea group</taxon>
        <taxon>Methanomicrobia</taxon>
        <taxon>Methanosarcinales</taxon>
        <taxon>Methanosarcinaceae</taxon>
        <taxon>Methanolobus</taxon>
    </lineage>
</organism>
<dbReference type="KEGG" id="mzi:HWN40_01660"/>
<dbReference type="SUPFAM" id="SSF50118">
    <property type="entry name" value="Cell growth inhibitor/plasmid maintenance toxic component"/>
    <property type="match status" value="1"/>
</dbReference>
<dbReference type="OrthoDB" id="90963at2157"/>
<dbReference type="InterPro" id="IPR011067">
    <property type="entry name" value="Plasmid_toxin/cell-grow_inhib"/>
</dbReference>
<accession>A0A7D5I7G0</accession>
<reference evidence="1 2" key="1">
    <citation type="submission" date="2020-06" db="EMBL/GenBank/DDBJ databases">
        <title>Methanolobus halotolerans sp. nov., isolated from a saline lake Tus in Siberia.</title>
        <authorList>
            <person name="Shen Y."/>
            <person name="Chen S.-C."/>
            <person name="Lai M.-C."/>
            <person name="Huang H.-H."/>
            <person name="Chiu H.-H."/>
            <person name="Tang S.-L."/>
            <person name="Rogozin D.Y."/>
            <person name="Degermendzhy A.G."/>
        </authorList>
    </citation>
    <scope>NUCLEOTIDE SEQUENCE [LARGE SCALE GENOMIC DNA]</scope>
    <source>
        <strain evidence="1 2">DSM 21339</strain>
    </source>
</reference>
<name>A0A7D5I7G0_9EURY</name>
<dbReference type="GO" id="GO:0003677">
    <property type="term" value="F:DNA binding"/>
    <property type="evidence" value="ECO:0007669"/>
    <property type="project" value="InterPro"/>
</dbReference>
<proteinExistence type="predicted"/>
<dbReference type="RefSeq" id="WP_176964125.1">
    <property type="nucleotide sequence ID" value="NZ_CP058215.1"/>
</dbReference>
<dbReference type="AlphaFoldDB" id="A0A7D5I7G0"/>
<dbReference type="Gene3D" id="2.30.30.110">
    <property type="match status" value="1"/>
</dbReference>
<dbReference type="Proteomes" id="UP000509594">
    <property type="component" value="Chromosome"/>
</dbReference>
<protein>
    <submittedName>
        <fullName evidence="1">Type II toxin-antitoxin system PemK/MazF family toxin</fullName>
    </submittedName>
</protein>
<evidence type="ECO:0000313" key="2">
    <source>
        <dbReference type="Proteomes" id="UP000509594"/>
    </source>
</evidence>
<sequence>MPRKGDIVIINFPFTNGSSSKLRPALALTDQIRSDIVLCQITSKQSNDSFAICLTNTDLSSGAIRHTSWIRINKIFTMDSGDVRKVIGSIDSSKRSEVQDKLNDLFGR</sequence>
<dbReference type="EMBL" id="CP058215">
    <property type="protein sequence ID" value="QLC49062.1"/>
    <property type="molecule type" value="Genomic_DNA"/>
</dbReference>
<evidence type="ECO:0000313" key="1">
    <source>
        <dbReference type="EMBL" id="QLC49062.1"/>
    </source>
</evidence>